<feature type="transmembrane region" description="Helical" evidence="1">
    <location>
        <begin position="15"/>
        <end position="36"/>
    </location>
</feature>
<reference evidence="2" key="1">
    <citation type="submission" date="2014-11" db="EMBL/GenBank/DDBJ databases">
        <authorList>
            <person name="Amaro Gonzalez C."/>
        </authorList>
    </citation>
    <scope>NUCLEOTIDE SEQUENCE</scope>
</reference>
<accession>A0A0E9TM57</accession>
<name>A0A0E9TM57_ANGAN</name>
<dbReference type="AlphaFoldDB" id="A0A0E9TM57"/>
<evidence type="ECO:0000256" key="1">
    <source>
        <dbReference type="SAM" id="Phobius"/>
    </source>
</evidence>
<reference evidence="2" key="2">
    <citation type="journal article" date="2015" name="Fish Shellfish Immunol.">
        <title>Early steps in the European eel (Anguilla anguilla)-Vibrio vulnificus interaction in the gills: Role of the RtxA13 toxin.</title>
        <authorList>
            <person name="Callol A."/>
            <person name="Pajuelo D."/>
            <person name="Ebbesson L."/>
            <person name="Teles M."/>
            <person name="MacKenzie S."/>
            <person name="Amaro C."/>
        </authorList>
    </citation>
    <scope>NUCLEOTIDE SEQUENCE</scope>
</reference>
<keyword evidence="1" id="KW-0472">Membrane</keyword>
<sequence>MSLRVGVYMAGYTSVWVPFWCSRVAFCLGRGVHLVISFRRLQNRCQIY</sequence>
<proteinExistence type="predicted"/>
<evidence type="ECO:0000313" key="2">
    <source>
        <dbReference type="EMBL" id="JAH53808.1"/>
    </source>
</evidence>
<protein>
    <submittedName>
        <fullName evidence="2">Uncharacterized protein</fullName>
    </submittedName>
</protein>
<organism evidence="2">
    <name type="scientific">Anguilla anguilla</name>
    <name type="common">European freshwater eel</name>
    <name type="synonym">Muraena anguilla</name>
    <dbReference type="NCBI Taxonomy" id="7936"/>
    <lineage>
        <taxon>Eukaryota</taxon>
        <taxon>Metazoa</taxon>
        <taxon>Chordata</taxon>
        <taxon>Craniata</taxon>
        <taxon>Vertebrata</taxon>
        <taxon>Euteleostomi</taxon>
        <taxon>Actinopterygii</taxon>
        <taxon>Neopterygii</taxon>
        <taxon>Teleostei</taxon>
        <taxon>Anguilliformes</taxon>
        <taxon>Anguillidae</taxon>
        <taxon>Anguilla</taxon>
    </lineage>
</organism>
<dbReference type="EMBL" id="GBXM01054769">
    <property type="protein sequence ID" value="JAH53808.1"/>
    <property type="molecule type" value="Transcribed_RNA"/>
</dbReference>
<keyword evidence="1" id="KW-1133">Transmembrane helix</keyword>
<keyword evidence="1" id="KW-0812">Transmembrane</keyword>